<evidence type="ECO:0000313" key="4">
    <source>
        <dbReference type="Proteomes" id="UP000681720"/>
    </source>
</evidence>
<organism evidence="3 4">
    <name type="scientific">Rotaria magnacalcarata</name>
    <dbReference type="NCBI Taxonomy" id="392030"/>
    <lineage>
        <taxon>Eukaryota</taxon>
        <taxon>Metazoa</taxon>
        <taxon>Spiralia</taxon>
        <taxon>Gnathifera</taxon>
        <taxon>Rotifera</taxon>
        <taxon>Eurotatoria</taxon>
        <taxon>Bdelloidea</taxon>
        <taxon>Philodinida</taxon>
        <taxon>Philodinidae</taxon>
        <taxon>Rotaria</taxon>
    </lineage>
</organism>
<accession>A0A8S2PJ76</accession>
<evidence type="ECO:0000259" key="2">
    <source>
        <dbReference type="Pfam" id="PF03184"/>
    </source>
</evidence>
<dbReference type="EMBL" id="CAJOBJ010006358">
    <property type="protein sequence ID" value="CAF4058160.1"/>
    <property type="molecule type" value="Genomic_DNA"/>
</dbReference>
<reference evidence="3" key="1">
    <citation type="submission" date="2021-02" db="EMBL/GenBank/DDBJ databases">
        <authorList>
            <person name="Nowell W R."/>
        </authorList>
    </citation>
    <scope>NUCLEOTIDE SEQUENCE</scope>
</reference>
<feature type="domain" description="DDE-1" evidence="2">
    <location>
        <begin position="165"/>
        <end position="249"/>
    </location>
</feature>
<protein>
    <recommendedName>
        <fullName evidence="2">DDE-1 domain-containing protein</fullName>
    </recommendedName>
</protein>
<dbReference type="SUPFAM" id="SSF46689">
    <property type="entry name" value="Homeodomain-like"/>
    <property type="match status" value="1"/>
</dbReference>
<name>A0A8S2PJ76_9BILA</name>
<proteinExistence type="predicted"/>
<dbReference type="InterPro" id="IPR004875">
    <property type="entry name" value="DDE_SF_endonuclease_dom"/>
</dbReference>
<feature type="compositionally biased region" description="Polar residues" evidence="1">
    <location>
        <begin position="314"/>
        <end position="323"/>
    </location>
</feature>
<dbReference type="InterPro" id="IPR009057">
    <property type="entry name" value="Homeodomain-like_sf"/>
</dbReference>
<dbReference type="Gene3D" id="1.10.10.60">
    <property type="entry name" value="Homeodomain-like"/>
    <property type="match status" value="1"/>
</dbReference>
<dbReference type="GO" id="GO:0003676">
    <property type="term" value="F:nucleic acid binding"/>
    <property type="evidence" value="ECO:0007669"/>
    <property type="project" value="InterPro"/>
</dbReference>
<feature type="region of interest" description="Disordered" evidence="1">
    <location>
        <begin position="289"/>
        <end position="323"/>
    </location>
</feature>
<comment type="caution">
    <text evidence="3">The sequence shown here is derived from an EMBL/GenBank/DDBJ whole genome shotgun (WGS) entry which is preliminary data.</text>
</comment>
<dbReference type="Proteomes" id="UP000681720">
    <property type="component" value="Unassembled WGS sequence"/>
</dbReference>
<gene>
    <name evidence="3" type="ORF">GIL414_LOCUS14809</name>
</gene>
<feature type="compositionally biased region" description="Polar residues" evidence="1">
    <location>
        <begin position="293"/>
        <end position="304"/>
    </location>
</feature>
<sequence>MAPAYKRKTQDKYSKDDLEQALSDIQNKRLSIKTAVAHYHIPTRTIFHRLAGSRTGTGSGGKKNLTKEEEFHLVTTIILFQKWQCPISSSVVIGLAKPYVIQLERWFAHLNVVLTKDKLLNNRHEAIWNVDESGFGDDPDKRSVIIKRDSKHAISCQPGTGKSYTTVIMCTSASGEKLLPYIIYRSMKLWSTWIPKNGYPGTRYNATLSGWVDEEVFYDWFVNRFLPAVAYIQRPLILLFDGHRAHISTRIVKMISELWKNHVLKGHCSGDFAKAGIYPYDPRAVSKEKLLGPSSSNDESTSVDDSAVIHQPVNRLTQSASCE</sequence>
<dbReference type="AlphaFoldDB" id="A0A8S2PJ76"/>
<evidence type="ECO:0000256" key="1">
    <source>
        <dbReference type="SAM" id="MobiDB-lite"/>
    </source>
</evidence>
<dbReference type="Pfam" id="PF03184">
    <property type="entry name" value="DDE_1"/>
    <property type="match status" value="1"/>
</dbReference>
<evidence type="ECO:0000313" key="3">
    <source>
        <dbReference type="EMBL" id="CAF4058160.1"/>
    </source>
</evidence>